<evidence type="ECO:0000313" key="11">
    <source>
        <dbReference type="Proteomes" id="UP000316726"/>
    </source>
</evidence>
<dbReference type="InterPro" id="IPR037188">
    <property type="entry name" value="Sdo1/SBDS_central_sf"/>
</dbReference>
<dbReference type="GO" id="GO:0042256">
    <property type="term" value="P:cytosolic ribosome assembly"/>
    <property type="evidence" value="ECO:0007669"/>
    <property type="project" value="InterPro"/>
</dbReference>
<dbReference type="PROSITE" id="PS01267">
    <property type="entry name" value="UPF0023"/>
    <property type="match status" value="1"/>
</dbReference>
<dbReference type="Gene3D" id="3.30.70.240">
    <property type="match status" value="1"/>
</dbReference>
<dbReference type="Pfam" id="PF09377">
    <property type="entry name" value="SBDS_domain_II"/>
    <property type="match status" value="1"/>
</dbReference>
<feature type="domain" description="C2H2-type" evidence="9">
    <location>
        <begin position="336"/>
        <end position="358"/>
    </location>
</feature>
<dbReference type="SUPFAM" id="SSF57667">
    <property type="entry name" value="beta-beta-alpha zinc fingers"/>
    <property type="match status" value="1"/>
</dbReference>
<dbReference type="Gene3D" id="1.10.10.900">
    <property type="entry name" value="SBDS protein C-terminal domain, subdomain 1"/>
    <property type="match status" value="1"/>
</dbReference>
<evidence type="ECO:0000256" key="1">
    <source>
        <dbReference type="ARBA" id="ARBA00004123"/>
    </source>
</evidence>
<dbReference type="STRING" id="1764295.A0A5B8N2X1"/>
<evidence type="ECO:0000313" key="10">
    <source>
        <dbReference type="EMBL" id="QDZ26034.1"/>
    </source>
</evidence>
<evidence type="ECO:0000259" key="9">
    <source>
        <dbReference type="PROSITE" id="PS00028"/>
    </source>
</evidence>
<dbReference type="GO" id="GO:0005634">
    <property type="term" value="C:nucleus"/>
    <property type="evidence" value="ECO:0007669"/>
    <property type="project" value="UniProtKB-SubCell"/>
</dbReference>
<dbReference type="InterPro" id="IPR036236">
    <property type="entry name" value="Znf_C2H2_sf"/>
</dbReference>
<keyword evidence="4" id="KW-0963">Cytoplasm</keyword>
<accession>A0A5B8N2X1</accession>
<dbReference type="Gene3D" id="3.30.1250.10">
    <property type="entry name" value="Ribosome maturation protein SBDS, N-terminal domain"/>
    <property type="match status" value="1"/>
</dbReference>
<evidence type="ECO:0000256" key="3">
    <source>
        <dbReference type="ARBA" id="ARBA00007433"/>
    </source>
</evidence>
<dbReference type="InterPro" id="IPR039100">
    <property type="entry name" value="Sdo1/SBDS-like"/>
</dbReference>
<evidence type="ECO:0000256" key="8">
    <source>
        <dbReference type="SAM" id="MobiDB-lite"/>
    </source>
</evidence>
<organism evidence="10 11">
    <name type="scientific">Chloropicon primus</name>
    <dbReference type="NCBI Taxonomy" id="1764295"/>
    <lineage>
        <taxon>Eukaryota</taxon>
        <taxon>Viridiplantae</taxon>
        <taxon>Chlorophyta</taxon>
        <taxon>Chloropicophyceae</taxon>
        <taxon>Chloropicales</taxon>
        <taxon>Chloropicaceae</taxon>
        <taxon>Chloropicon</taxon>
    </lineage>
</organism>
<dbReference type="PROSITE" id="PS00028">
    <property type="entry name" value="ZINC_FINGER_C2H2_1"/>
    <property type="match status" value="1"/>
</dbReference>
<evidence type="ECO:0000256" key="2">
    <source>
        <dbReference type="ARBA" id="ARBA00004496"/>
    </source>
</evidence>
<dbReference type="SUPFAM" id="SSF89895">
    <property type="entry name" value="FYSH domain"/>
    <property type="match status" value="1"/>
</dbReference>
<gene>
    <name evidence="10" type="ORF">A3770_20p85520</name>
</gene>
<keyword evidence="11" id="KW-1185">Reference proteome</keyword>
<dbReference type="EMBL" id="CP031053">
    <property type="protein sequence ID" value="QDZ26034.1"/>
    <property type="molecule type" value="Genomic_DNA"/>
</dbReference>
<feature type="region of interest" description="Disordered" evidence="8">
    <location>
        <begin position="205"/>
        <end position="227"/>
    </location>
</feature>
<comment type="similarity">
    <text evidence="3">Belongs to the SDO1/SBDS family.</text>
</comment>
<feature type="region of interest" description="Disordered" evidence="8">
    <location>
        <begin position="276"/>
        <end position="305"/>
    </location>
</feature>
<dbReference type="InterPro" id="IPR018023">
    <property type="entry name" value="Ribosome_mat_SBDS_CS"/>
</dbReference>
<dbReference type="InterPro" id="IPR013087">
    <property type="entry name" value="Znf_C2H2_type"/>
</dbReference>
<dbReference type="NCBIfam" id="TIGR00291">
    <property type="entry name" value="RNA_SBDS"/>
    <property type="match status" value="1"/>
</dbReference>
<dbReference type="Proteomes" id="UP000316726">
    <property type="component" value="Chromosome 20"/>
</dbReference>
<dbReference type="SUPFAM" id="SSF109728">
    <property type="entry name" value="Hypothetical protein AF0491, middle domain"/>
    <property type="match status" value="1"/>
</dbReference>
<dbReference type="InterPro" id="IPR036786">
    <property type="entry name" value="Ribosome_mat_SBDS_N_sf"/>
</dbReference>
<evidence type="ECO:0000256" key="4">
    <source>
        <dbReference type="ARBA" id="ARBA00022490"/>
    </source>
</evidence>
<comment type="subunit">
    <text evidence="7">Associates with the 60S ribosomal subunit.</text>
</comment>
<keyword evidence="6" id="KW-0539">Nucleus</keyword>
<dbReference type="PANTHER" id="PTHR10927">
    <property type="entry name" value="RIBOSOME MATURATION PROTEIN SBDS"/>
    <property type="match status" value="1"/>
</dbReference>
<dbReference type="Pfam" id="PF01172">
    <property type="entry name" value="SBDS_N"/>
    <property type="match status" value="1"/>
</dbReference>
<reference evidence="10 11" key="1">
    <citation type="submission" date="2018-07" db="EMBL/GenBank/DDBJ databases">
        <title>The complete nuclear genome of the prasinophyte Chloropicon primus (CCMP1205).</title>
        <authorList>
            <person name="Pombert J.-F."/>
            <person name="Otis C."/>
            <person name="Turmel M."/>
            <person name="Lemieux C."/>
        </authorList>
    </citation>
    <scope>NUCLEOTIDE SEQUENCE [LARGE SCALE GENOMIC DNA]</scope>
    <source>
        <strain evidence="10 11">CCMP1205</strain>
    </source>
</reference>
<sequence length="396" mass="43720">MSRAVKQPVGQKRLTNIAIVRYKTHGIRFEIACYKNKVFDWRSGSEQDLDEVLQTDQVFSNVSKGIMAKEKDLKKAFGKKKSMEEVCKEILAKGELQVSDRERALQLDSRLRDVASIIVEKCVDSITKKPFPHALVERALKDPKIRFIPDNRKSAKQQMLEIVPKLQEHKVLNIERARMRVQLTVHSKGMKQKVLEQLQAKPLADTCQVEREKEEEGEEEGAGASSSDDGGLYTYCCVLKIEPGSFRAIDSIVRGNTAKENMGRLEVLDLAVHNDSSAANGNGREAGGSAGAPGGTTSSPASLKSLGKGIQSMGLTGDQTIAVASAATAVVGRFKCNTCQVGFDDSKQHREHFKSDWHRINLKRKSQKLPILSQEECEAIALMESSAASDLDDFAF</sequence>
<evidence type="ECO:0000256" key="7">
    <source>
        <dbReference type="ARBA" id="ARBA00049708"/>
    </source>
</evidence>
<feature type="compositionally biased region" description="Gly residues" evidence="8">
    <location>
        <begin position="284"/>
        <end position="294"/>
    </location>
</feature>
<dbReference type="InterPro" id="IPR018978">
    <property type="entry name" value="SDO1/SBDS_central"/>
</dbReference>
<comment type="subcellular location">
    <subcellularLocation>
        <location evidence="2">Cytoplasm</location>
    </subcellularLocation>
    <subcellularLocation>
        <location evidence="1">Nucleus</location>
    </subcellularLocation>
</comment>
<evidence type="ECO:0000256" key="5">
    <source>
        <dbReference type="ARBA" id="ARBA00022517"/>
    </source>
</evidence>
<dbReference type="PANTHER" id="PTHR10927:SF1">
    <property type="entry name" value="RIBOSOME MATURATION PROTEIN SBDS"/>
    <property type="match status" value="1"/>
</dbReference>
<dbReference type="Gene3D" id="3.30.160.60">
    <property type="entry name" value="Classic Zinc Finger"/>
    <property type="match status" value="1"/>
</dbReference>
<evidence type="ECO:0000256" key="6">
    <source>
        <dbReference type="ARBA" id="ARBA00023242"/>
    </source>
</evidence>
<protein>
    <submittedName>
        <fullName evidence="10">Ribosome maturation protein Sdo1/SBDS</fullName>
    </submittedName>
</protein>
<dbReference type="OrthoDB" id="10253092at2759"/>
<dbReference type="GO" id="GO:0005737">
    <property type="term" value="C:cytoplasm"/>
    <property type="evidence" value="ECO:0007669"/>
    <property type="project" value="UniProtKB-SubCell"/>
</dbReference>
<proteinExistence type="inferred from homology"/>
<dbReference type="InterPro" id="IPR019783">
    <property type="entry name" value="SDO1/SBDS_N"/>
</dbReference>
<name>A0A5B8N2X1_9CHLO</name>
<dbReference type="InterPro" id="IPR002140">
    <property type="entry name" value="Sdo1/SBDS"/>
</dbReference>
<keyword evidence="5" id="KW-0690">Ribosome biogenesis</keyword>
<dbReference type="AlphaFoldDB" id="A0A5B8N2X1"/>